<reference evidence="5 6" key="1">
    <citation type="submission" date="2016-08" db="EMBL/GenBank/DDBJ databases">
        <authorList>
            <person name="Seilhamer J.J."/>
        </authorList>
    </citation>
    <scope>NUCLEOTIDE SEQUENCE [LARGE SCALE GENOMIC DNA]</scope>
    <source>
        <strain evidence="5 6">DX4</strain>
    </source>
</reference>
<dbReference type="InterPro" id="IPR009057">
    <property type="entry name" value="Homeodomain-like_sf"/>
</dbReference>
<keyword evidence="6" id="KW-1185">Reference proteome</keyword>
<dbReference type="PANTHER" id="PTHR43280:SF32">
    <property type="entry name" value="TRANSCRIPTIONAL REGULATORY PROTEIN"/>
    <property type="match status" value="1"/>
</dbReference>
<dbReference type="PRINTS" id="PR00032">
    <property type="entry name" value="HTHARAC"/>
</dbReference>
<accession>A0A1D7QC68</accession>
<dbReference type="OrthoDB" id="2585681at2"/>
<dbReference type="KEGG" id="psty:BFS30_03385"/>
<dbReference type="EMBL" id="CP017141">
    <property type="protein sequence ID" value="AOM76282.1"/>
    <property type="molecule type" value="Genomic_DNA"/>
</dbReference>
<dbReference type="PANTHER" id="PTHR43280">
    <property type="entry name" value="ARAC-FAMILY TRANSCRIPTIONAL REGULATOR"/>
    <property type="match status" value="1"/>
</dbReference>
<dbReference type="GO" id="GO:0043565">
    <property type="term" value="F:sequence-specific DNA binding"/>
    <property type="evidence" value="ECO:0007669"/>
    <property type="project" value="InterPro"/>
</dbReference>
<evidence type="ECO:0000313" key="6">
    <source>
        <dbReference type="Proteomes" id="UP000094313"/>
    </source>
</evidence>
<evidence type="ECO:0000256" key="1">
    <source>
        <dbReference type="ARBA" id="ARBA00023015"/>
    </source>
</evidence>
<dbReference type="Pfam" id="PF12833">
    <property type="entry name" value="HTH_18"/>
    <property type="match status" value="1"/>
</dbReference>
<feature type="domain" description="HTH araC/xylS-type" evidence="4">
    <location>
        <begin position="169"/>
        <end position="267"/>
    </location>
</feature>
<dbReference type="Proteomes" id="UP000094313">
    <property type="component" value="Chromosome"/>
</dbReference>
<dbReference type="Gene3D" id="1.10.10.60">
    <property type="entry name" value="Homeodomain-like"/>
    <property type="match status" value="1"/>
</dbReference>
<dbReference type="InterPro" id="IPR020449">
    <property type="entry name" value="Tscrpt_reg_AraC-type_HTH"/>
</dbReference>
<dbReference type="PROSITE" id="PS01124">
    <property type="entry name" value="HTH_ARAC_FAMILY_2"/>
    <property type="match status" value="1"/>
</dbReference>
<gene>
    <name evidence="5" type="ORF">BFS30_03385</name>
</gene>
<protein>
    <recommendedName>
        <fullName evidence="4">HTH araC/xylS-type domain-containing protein</fullName>
    </recommendedName>
</protein>
<dbReference type="RefSeq" id="WP_069377978.1">
    <property type="nucleotide sequence ID" value="NZ_CP017141.1"/>
</dbReference>
<keyword evidence="2" id="KW-0238">DNA-binding</keyword>
<sequence>MKFTHQIDPEKFLIYNLKNCPESYLQSAHREEYFEMIWFRYKDNINPESPEQGQYVYLIPPYRANPIAIKDKEGCLLAFKRDYLDEDDKEYALDVFNLFNIQGQYSLIPLDMATVARFVHLYVLIEEEYQHPSGTYLVLKSLLKVFLLNLIRINQNAFLNQDVNQKRVYQFILLMDAHYETERKASFYADKLGISIKRLNQILVEKMHKTLTQLLHNRVILEAKRRLISSDFTIKEIAYQLNFEDPGYFSRFFKKQTGLSPEQFKTSTAGKH</sequence>
<dbReference type="SUPFAM" id="SSF46689">
    <property type="entry name" value="Homeodomain-like"/>
    <property type="match status" value="1"/>
</dbReference>
<name>A0A1D7QC68_9SPHI</name>
<keyword evidence="3" id="KW-0804">Transcription</keyword>
<evidence type="ECO:0000259" key="4">
    <source>
        <dbReference type="PROSITE" id="PS01124"/>
    </source>
</evidence>
<dbReference type="GO" id="GO:0003700">
    <property type="term" value="F:DNA-binding transcription factor activity"/>
    <property type="evidence" value="ECO:0007669"/>
    <property type="project" value="InterPro"/>
</dbReference>
<evidence type="ECO:0000313" key="5">
    <source>
        <dbReference type="EMBL" id="AOM76282.1"/>
    </source>
</evidence>
<keyword evidence="1" id="KW-0805">Transcription regulation</keyword>
<organism evidence="5 6">
    <name type="scientific">Pedobacter steynii</name>
    <dbReference type="NCBI Taxonomy" id="430522"/>
    <lineage>
        <taxon>Bacteria</taxon>
        <taxon>Pseudomonadati</taxon>
        <taxon>Bacteroidota</taxon>
        <taxon>Sphingobacteriia</taxon>
        <taxon>Sphingobacteriales</taxon>
        <taxon>Sphingobacteriaceae</taxon>
        <taxon>Pedobacter</taxon>
    </lineage>
</organism>
<dbReference type="InterPro" id="IPR018060">
    <property type="entry name" value="HTH_AraC"/>
</dbReference>
<evidence type="ECO:0000256" key="2">
    <source>
        <dbReference type="ARBA" id="ARBA00023125"/>
    </source>
</evidence>
<proteinExistence type="predicted"/>
<dbReference type="AlphaFoldDB" id="A0A1D7QC68"/>
<dbReference type="SMART" id="SM00342">
    <property type="entry name" value="HTH_ARAC"/>
    <property type="match status" value="1"/>
</dbReference>
<evidence type="ECO:0000256" key="3">
    <source>
        <dbReference type="ARBA" id="ARBA00023163"/>
    </source>
</evidence>